<organism evidence="1 2">
    <name type="scientific">Enterococcus lactis</name>
    <dbReference type="NCBI Taxonomy" id="357441"/>
    <lineage>
        <taxon>Bacteria</taxon>
        <taxon>Bacillati</taxon>
        <taxon>Bacillota</taxon>
        <taxon>Bacilli</taxon>
        <taxon>Lactobacillales</taxon>
        <taxon>Enterococcaceae</taxon>
        <taxon>Enterococcus</taxon>
    </lineage>
</organism>
<proteinExistence type="predicted"/>
<evidence type="ECO:0000313" key="1">
    <source>
        <dbReference type="EMBL" id="MBA4547231.1"/>
    </source>
</evidence>
<comment type="caution">
    <text evidence="1">The sequence shown here is derived from an EMBL/GenBank/DDBJ whole genome shotgun (WGS) entry which is preliminary data.</text>
</comment>
<dbReference type="Pfam" id="PF07751">
    <property type="entry name" value="Abi_2"/>
    <property type="match status" value="1"/>
</dbReference>
<gene>
    <name evidence="1" type="ORF">H1Z91_13170</name>
</gene>
<reference evidence="1 2" key="1">
    <citation type="submission" date="2020-07" db="EMBL/GenBank/DDBJ databases">
        <authorList>
            <person name="Feng H."/>
        </authorList>
    </citation>
    <scope>NUCLEOTIDE SEQUENCE [LARGE SCALE GENOMIC DNA]</scope>
    <source>
        <strain evidence="2">s-7</strain>
    </source>
</reference>
<dbReference type="EMBL" id="JACEIT010000030">
    <property type="protein sequence ID" value="MBA4547231.1"/>
    <property type="molecule type" value="Genomic_DNA"/>
</dbReference>
<dbReference type="Proteomes" id="UP000531895">
    <property type="component" value="Unassembled WGS sequence"/>
</dbReference>
<dbReference type="InterPro" id="IPR011664">
    <property type="entry name" value="Abi_system_AbiD/AbiF-like"/>
</dbReference>
<sequence length="333" mass="39159">MSDKPFKTLEEQIEILKQRNLKFKNSENAKYVLMNNSYYGLINRYKELFSISTQNAEGDFEDDFQGNYFEDLLSIYDFDKNLSSLLYKYFSMIETTLKTSCSYYISLYIGEMQTNYLNKNNYSWGYIVEHGKMKGRPSREVTIDHLEKCIKKSGDPSIEYYKKEHNNVPPWISIPALSLGTIYELYRICPKEAKSDISSVFMKPKIQDISAQKNLFIKSLKFIHIYRNRVAHGQRIVNHCVEEKNVLPKYEFKLFSKNKKTHMLVKDGRSDSIIGLFLSVTLLLSSRSLVQSQFIDELESIFVTLKKRNYKAYDLMCRKYMIPKNICSLLRNV</sequence>
<accession>A0A7W2ALS1</accession>
<dbReference type="AlphaFoldDB" id="A0A7W2ALS1"/>
<name>A0A7W2ALS1_9ENTE</name>
<evidence type="ECO:0000313" key="2">
    <source>
        <dbReference type="Proteomes" id="UP000531895"/>
    </source>
</evidence>
<protein>
    <submittedName>
        <fullName evidence="1">Abi family protein</fullName>
    </submittedName>
</protein>
<dbReference type="RefSeq" id="WP_002313578.1">
    <property type="nucleotide sequence ID" value="NZ_BNJW01000030.1"/>
</dbReference>